<dbReference type="SUPFAM" id="SSF52833">
    <property type="entry name" value="Thioredoxin-like"/>
    <property type="match status" value="1"/>
</dbReference>
<gene>
    <name evidence="3" type="ORF">CKO25_06780</name>
</gene>
<sequence length="114" mass="13578">MIRLYGIRNCDTVKRARAWLEERGIAYQFHDFKRDGLELSQVRTWAVELGWESLLNRRGTTWRRLPESRRANLDEERAIELMAEHPSLIRRPLLDTGQIRHLGFSETDYQRLLG</sequence>
<dbReference type="PANTHER" id="PTHR30041:SF8">
    <property type="entry name" value="PROTEIN YFFB"/>
    <property type="match status" value="1"/>
</dbReference>
<accession>A0A9X0WGW2</accession>
<evidence type="ECO:0000256" key="1">
    <source>
        <dbReference type="ARBA" id="ARBA00007198"/>
    </source>
</evidence>
<proteinExistence type="inferred from homology"/>
<dbReference type="Gene3D" id="3.40.30.10">
    <property type="entry name" value="Glutaredoxin"/>
    <property type="match status" value="1"/>
</dbReference>
<dbReference type="PANTHER" id="PTHR30041">
    <property type="entry name" value="ARSENATE REDUCTASE"/>
    <property type="match status" value="1"/>
</dbReference>
<reference evidence="3 4" key="1">
    <citation type="journal article" date="2020" name="Microorganisms">
        <title>Osmotic Adaptation and Compatible Solute Biosynthesis of Phototrophic Bacteria as Revealed from Genome Analyses.</title>
        <authorList>
            <person name="Imhoff J.F."/>
            <person name="Rahn T."/>
            <person name="Kunzel S."/>
            <person name="Keller A."/>
            <person name="Neulinger S.C."/>
        </authorList>
    </citation>
    <scope>NUCLEOTIDE SEQUENCE [LARGE SCALE GENOMIC DNA]</scope>
    <source>
        <strain evidence="3 4">DSM 21303</strain>
    </source>
</reference>
<evidence type="ECO:0000313" key="4">
    <source>
        <dbReference type="Proteomes" id="UP001138802"/>
    </source>
</evidence>
<dbReference type="Pfam" id="PF03960">
    <property type="entry name" value="ArsC"/>
    <property type="match status" value="1"/>
</dbReference>
<dbReference type="CDD" id="cd03035">
    <property type="entry name" value="ArsC_Yffb"/>
    <property type="match status" value="1"/>
</dbReference>
<dbReference type="InterPro" id="IPR036249">
    <property type="entry name" value="Thioredoxin-like_sf"/>
</dbReference>
<evidence type="ECO:0000313" key="3">
    <source>
        <dbReference type="EMBL" id="MBK1644363.1"/>
    </source>
</evidence>
<evidence type="ECO:0000256" key="2">
    <source>
        <dbReference type="PROSITE-ProRule" id="PRU01282"/>
    </source>
</evidence>
<dbReference type="PROSITE" id="PS51353">
    <property type="entry name" value="ARSC"/>
    <property type="match status" value="1"/>
</dbReference>
<organism evidence="3 4">
    <name type="scientific">Thiocapsa imhoffii</name>
    <dbReference type="NCBI Taxonomy" id="382777"/>
    <lineage>
        <taxon>Bacteria</taxon>
        <taxon>Pseudomonadati</taxon>
        <taxon>Pseudomonadota</taxon>
        <taxon>Gammaproteobacteria</taxon>
        <taxon>Chromatiales</taxon>
        <taxon>Chromatiaceae</taxon>
        <taxon>Thiocapsa</taxon>
    </lineage>
</organism>
<comment type="similarity">
    <text evidence="1 2">Belongs to the ArsC family.</text>
</comment>
<dbReference type="InterPro" id="IPR006660">
    <property type="entry name" value="Arsenate_reductase-like"/>
</dbReference>
<protein>
    <submittedName>
        <fullName evidence="3">ArsC family reductase</fullName>
    </submittedName>
</protein>
<dbReference type="RefSeq" id="WP_200387164.1">
    <property type="nucleotide sequence ID" value="NZ_NRSD01000005.1"/>
</dbReference>
<dbReference type="NCBIfam" id="NF008107">
    <property type="entry name" value="PRK10853.1"/>
    <property type="match status" value="1"/>
</dbReference>
<dbReference type="EMBL" id="NRSD01000005">
    <property type="protein sequence ID" value="MBK1644363.1"/>
    <property type="molecule type" value="Genomic_DNA"/>
</dbReference>
<dbReference type="NCBIfam" id="TIGR01617">
    <property type="entry name" value="arsC_related"/>
    <property type="match status" value="1"/>
</dbReference>
<keyword evidence="4" id="KW-1185">Reference proteome</keyword>
<dbReference type="Proteomes" id="UP001138802">
    <property type="component" value="Unassembled WGS sequence"/>
</dbReference>
<dbReference type="AlphaFoldDB" id="A0A9X0WGW2"/>
<dbReference type="InterPro" id="IPR006504">
    <property type="entry name" value="Tscrpt_reg_Spx/MgsR"/>
</dbReference>
<comment type="caution">
    <text evidence="3">The sequence shown here is derived from an EMBL/GenBank/DDBJ whole genome shotgun (WGS) entry which is preliminary data.</text>
</comment>
<name>A0A9X0WGW2_9GAMM</name>